<feature type="domain" description="Sec23/Sec24 trunk" evidence="4">
    <location>
        <begin position="222"/>
        <end position="466"/>
    </location>
</feature>
<dbReference type="InterPro" id="IPR036174">
    <property type="entry name" value="Znf_Sec23_Sec24_sf"/>
</dbReference>
<dbReference type="InterPro" id="IPR006895">
    <property type="entry name" value="Znf_Sec23_Sec24"/>
</dbReference>
<dbReference type="InterPro" id="IPR006896">
    <property type="entry name" value="Sec23/24_trunk_dom"/>
</dbReference>
<dbReference type="InterPro" id="IPR012990">
    <property type="entry name" value="Beta-sandwich_Sec23_24"/>
</dbReference>
<dbReference type="Gene3D" id="3.40.50.410">
    <property type="entry name" value="von Willebrand factor, type A domain"/>
    <property type="match status" value="1"/>
</dbReference>
<dbReference type="GO" id="GO:0000149">
    <property type="term" value="F:SNARE binding"/>
    <property type="evidence" value="ECO:0007669"/>
    <property type="project" value="TreeGrafter"/>
</dbReference>
<gene>
    <name evidence="6" type="ORF">DXG03_003666</name>
</gene>
<dbReference type="InterPro" id="IPR036465">
    <property type="entry name" value="vWFA_dom_sf"/>
</dbReference>
<evidence type="ECO:0000256" key="2">
    <source>
        <dbReference type="SAM" id="MobiDB-lite"/>
    </source>
</evidence>
<dbReference type="GO" id="GO:0090110">
    <property type="term" value="P:COPII-coated vesicle cargo loading"/>
    <property type="evidence" value="ECO:0007669"/>
    <property type="project" value="TreeGrafter"/>
</dbReference>
<dbReference type="GO" id="GO:0006886">
    <property type="term" value="P:intracellular protein transport"/>
    <property type="evidence" value="ECO:0007669"/>
    <property type="project" value="InterPro"/>
</dbReference>
<dbReference type="Pfam" id="PF04811">
    <property type="entry name" value="Sec23_trunk"/>
    <property type="match status" value="1"/>
</dbReference>
<evidence type="ECO:0000259" key="4">
    <source>
        <dbReference type="Pfam" id="PF04811"/>
    </source>
</evidence>
<feature type="region of interest" description="Disordered" evidence="2">
    <location>
        <begin position="691"/>
        <end position="710"/>
    </location>
</feature>
<dbReference type="AlphaFoldDB" id="A0A9P7GA97"/>
<dbReference type="Gene3D" id="2.60.40.1670">
    <property type="entry name" value="beta-sandwich domain of Sec23/24"/>
    <property type="match status" value="1"/>
</dbReference>
<comment type="similarity">
    <text evidence="1">Belongs to the SEC23/SEC24 family. SEC24 subfamily.</text>
</comment>
<dbReference type="SUPFAM" id="SSF81995">
    <property type="entry name" value="beta-sandwich domain of Sec23/24"/>
    <property type="match status" value="1"/>
</dbReference>
<proteinExistence type="inferred from homology"/>
<dbReference type="Pfam" id="PF04810">
    <property type="entry name" value="zf-Sec23_Sec24"/>
    <property type="match status" value="1"/>
</dbReference>
<dbReference type="GO" id="GO:0030127">
    <property type="term" value="C:COPII vesicle coat"/>
    <property type="evidence" value="ECO:0007669"/>
    <property type="project" value="InterPro"/>
</dbReference>
<dbReference type="Gene3D" id="2.30.30.380">
    <property type="entry name" value="Zn-finger domain of Sec23/24"/>
    <property type="match status" value="1"/>
</dbReference>
<dbReference type="PANTHER" id="PTHR13803">
    <property type="entry name" value="SEC24-RELATED PROTEIN"/>
    <property type="match status" value="1"/>
</dbReference>
<dbReference type="GO" id="GO:0008270">
    <property type="term" value="F:zinc ion binding"/>
    <property type="evidence" value="ECO:0007669"/>
    <property type="project" value="InterPro"/>
</dbReference>
<organism evidence="6 7">
    <name type="scientific">Asterophora parasitica</name>
    <dbReference type="NCBI Taxonomy" id="117018"/>
    <lineage>
        <taxon>Eukaryota</taxon>
        <taxon>Fungi</taxon>
        <taxon>Dikarya</taxon>
        <taxon>Basidiomycota</taxon>
        <taxon>Agaricomycotina</taxon>
        <taxon>Agaricomycetes</taxon>
        <taxon>Agaricomycetidae</taxon>
        <taxon>Agaricales</taxon>
        <taxon>Tricholomatineae</taxon>
        <taxon>Lyophyllaceae</taxon>
        <taxon>Asterophora</taxon>
    </lineage>
</organism>
<accession>A0A9P7GA97</accession>
<name>A0A9P7GA97_9AGAR</name>
<dbReference type="OrthoDB" id="49016at2759"/>
<keyword evidence="7" id="KW-1185">Reference proteome</keyword>
<reference evidence="6" key="2">
    <citation type="submission" date="2021-10" db="EMBL/GenBank/DDBJ databases">
        <title>Phylogenomics reveals ancestral predisposition of the termite-cultivated fungus Termitomyces towards a domesticated lifestyle.</title>
        <authorList>
            <person name="Auxier B."/>
            <person name="Grum-Grzhimaylo A."/>
            <person name="Cardenas M.E."/>
            <person name="Lodge J.D."/>
            <person name="Laessoe T."/>
            <person name="Pedersen O."/>
            <person name="Smith M.E."/>
            <person name="Kuyper T.W."/>
            <person name="Franco-Molano E.A."/>
            <person name="Baroni T.J."/>
            <person name="Aanen D.K."/>
        </authorList>
    </citation>
    <scope>NUCLEOTIDE SEQUENCE</scope>
    <source>
        <strain evidence="6">AP01</strain>
        <tissue evidence="6">Mycelium</tissue>
    </source>
</reference>
<evidence type="ECO:0000313" key="7">
    <source>
        <dbReference type="Proteomes" id="UP000775547"/>
    </source>
</evidence>
<dbReference type="Gene3D" id="1.20.120.730">
    <property type="entry name" value="Sec23/Sec24 helical domain"/>
    <property type="match status" value="1"/>
</dbReference>
<dbReference type="SUPFAM" id="SSF82919">
    <property type="entry name" value="Zn-finger domain of Sec23/24"/>
    <property type="match status" value="1"/>
</dbReference>
<dbReference type="SUPFAM" id="SSF53300">
    <property type="entry name" value="vWA-like"/>
    <property type="match status" value="1"/>
</dbReference>
<evidence type="ECO:0000313" key="6">
    <source>
        <dbReference type="EMBL" id="KAG5646343.1"/>
    </source>
</evidence>
<sequence>MYVHSNHIPQPPHSAGLSYKGLRRRVDPSQIPSPVEAVENDRLKWEDQAYGTLPGEYVPHSTSDFVAIDQGNSSPKFVRVSTWKIPSSSRLADQCQIPLAAVFQPFAELDPVEEPVPLIETGEAGPARCERCRAYINPWCLWVAGGTRWKCNLCSHQTEVAPEYFCNLDANLTRLDHLQRLELNKGTVDFAVPEEYWAINPPEGFTLPYYTTDPRKPGSRLPEPMKYVFAFDVSSEAVLTGFLRAACESVRTILFGGINEDGVPINACFPPESSLAILTYDQTIHFYDLSSDQAPMLVVPDIQEAFLPLKNGLFEKPLQRREAIESLLDAIPGRFEEYPMQDAALGSTLRSCLAALAGHGGQVLVFSSTMPTIGIGKLSSQPNESELFDTDKERVLYKPRDAIWTEIGQELAVDGIGVNMVFAPRKFTDIGSIGIVASLTGGDLLFHPRFEPLRDQPVLSSQLQRLMRRQQGYNCVMRIRSSSGIEISSTHYGNFYQTSPTNLEFGVLDADKAISVVLKHSGGALSHRDTVYLQSSVLYTTVSGERRARICNLALQVAELAGNVFQHADLDTTLCHLAREAMAHRLKRKMSILREDLTEKCAAILLGYKKHCAQATRADLLTRIADNEESVIIWVGGSVSPQILLDMFGMDDIMTLDTRLVSFLVAPAPPKWTSANRPFEASITRAGNASVNASTQHPHIPPGSAWASDENVHCPAKSRCFRD</sequence>
<reference evidence="6" key="1">
    <citation type="submission" date="2020-07" db="EMBL/GenBank/DDBJ databases">
        <authorList>
            <person name="Nieuwenhuis M."/>
            <person name="Van De Peppel L.J.J."/>
        </authorList>
    </citation>
    <scope>NUCLEOTIDE SEQUENCE</scope>
    <source>
        <strain evidence="6">AP01</strain>
        <tissue evidence="6">Mycelium</tissue>
    </source>
</reference>
<dbReference type="PANTHER" id="PTHR13803:SF4">
    <property type="entry name" value="SECRETORY 24CD, ISOFORM C"/>
    <property type="match status" value="1"/>
</dbReference>
<comment type="caution">
    <text evidence="6">The sequence shown here is derived from an EMBL/GenBank/DDBJ whole genome shotgun (WGS) entry which is preliminary data.</text>
</comment>
<feature type="domain" description="Sec23/Sec24 beta-sandwich" evidence="5">
    <location>
        <begin position="472"/>
        <end position="558"/>
    </location>
</feature>
<protein>
    <recommendedName>
        <fullName evidence="8">Sec24-like protein</fullName>
    </recommendedName>
</protein>
<dbReference type="GO" id="GO:0070971">
    <property type="term" value="C:endoplasmic reticulum exit site"/>
    <property type="evidence" value="ECO:0007669"/>
    <property type="project" value="TreeGrafter"/>
</dbReference>
<evidence type="ECO:0000256" key="1">
    <source>
        <dbReference type="ARBA" id="ARBA00008334"/>
    </source>
</evidence>
<dbReference type="Gene3D" id="3.40.20.10">
    <property type="entry name" value="Severin"/>
    <property type="match status" value="1"/>
</dbReference>
<evidence type="ECO:0000259" key="5">
    <source>
        <dbReference type="Pfam" id="PF08033"/>
    </source>
</evidence>
<dbReference type="Pfam" id="PF08033">
    <property type="entry name" value="Sec23_BS"/>
    <property type="match status" value="1"/>
</dbReference>
<dbReference type="EMBL" id="JABCKV010000022">
    <property type="protein sequence ID" value="KAG5646343.1"/>
    <property type="molecule type" value="Genomic_DNA"/>
</dbReference>
<dbReference type="InterPro" id="IPR029006">
    <property type="entry name" value="ADF-H/Gelsolin-like_dom_sf"/>
</dbReference>
<evidence type="ECO:0000259" key="3">
    <source>
        <dbReference type="Pfam" id="PF04810"/>
    </source>
</evidence>
<dbReference type="InterPro" id="IPR050550">
    <property type="entry name" value="SEC23_SEC24_subfamily"/>
</dbReference>
<evidence type="ECO:0008006" key="8">
    <source>
        <dbReference type="Google" id="ProtNLM"/>
    </source>
</evidence>
<feature type="domain" description="Zinc finger Sec23/Sec24-type" evidence="3">
    <location>
        <begin position="126"/>
        <end position="164"/>
    </location>
</feature>
<dbReference type="Proteomes" id="UP000775547">
    <property type="component" value="Unassembled WGS sequence"/>
</dbReference>